<sequence>MALDSDNSSTQLKITVLGEYFVGKTSVINRFVEGTFDDSYSATLGFSFLSKELTHNNTKYILNIWDTSGSERYRSVAPNYYRGSDGCILVYDLTNHKSLESLEFWYGEFKSLAQKNGIQQVPALLIGNKSDLVYDKEILLAAEKFAQEHEISKSLITSAVNGSNIDETFLAMVDLCSSHQRDQFDQISLTLNQRKKSNCNC</sequence>
<dbReference type="PANTHER" id="PTHR47981:SF20">
    <property type="entry name" value="RAS-RELATED PROTEIN RAB-7A"/>
    <property type="match status" value="1"/>
</dbReference>
<keyword evidence="2" id="KW-0547">Nucleotide-binding</keyword>
<dbReference type="SMART" id="SM00174">
    <property type="entry name" value="RHO"/>
    <property type="match status" value="1"/>
</dbReference>
<dbReference type="InterPro" id="IPR005225">
    <property type="entry name" value="Small_GTP-bd"/>
</dbReference>
<dbReference type="NCBIfam" id="TIGR00231">
    <property type="entry name" value="small_GTP"/>
    <property type="match status" value="1"/>
</dbReference>
<dbReference type="PRINTS" id="PR00449">
    <property type="entry name" value="RASTRNSFRMNG"/>
</dbReference>
<dbReference type="InterPro" id="IPR027417">
    <property type="entry name" value="P-loop_NTPase"/>
</dbReference>
<dbReference type="CDD" id="cd00154">
    <property type="entry name" value="Rab"/>
    <property type="match status" value="1"/>
</dbReference>
<keyword evidence="3" id="KW-0342">GTP-binding</keyword>
<dbReference type="GO" id="GO:0005525">
    <property type="term" value="F:GTP binding"/>
    <property type="evidence" value="ECO:0007669"/>
    <property type="project" value="UniProtKB-KW"/>
</dbReference>
<accession>A0A8U0WPU4</accession>
<dbReference type="PROSITE" id="PS51417">
    <property type="entry name" value="ARF"/>
    <property type="match status" value="1"/>
</dbReference>
<proteinExistence type="inferred from homology"/>
<dbReference type="PROSITE" id="PS51421">
    <property type="entry name" value="RAS"/>
    <property type="match status" value="1"/>
</dbReference>
<dbReference type="SMR" id="A0A8U0WPU4"/>
<dbReference type="PROSITE" id="PS51419">
    <property type="entry name" value="RAB"/>
    <property type="match status" value="1"/>
</dbReference>
<dbReference type="InterPro" id="IPR001806">
    <property type="entry name" value="Small_GTPase"/>
</dbReference>
<dbReference type="AlphaFoldDB" id="A0A8U0WPU4"/>
<evidence type="ECO:0000256" key="1">
    <source>
        <dbReference type="ARBA" id="ARBA00006270"/>
    </source>
</evidence>
<dbReference type="Pfam" id="PF00071">
    <property type="entry name" value="Ras"/>
    <property type="match status" value="1"/>
</dbReference>
<evidence type="ECO:0000256" key="2">
    <source>
        <dbReference type="ARBA" id="ARBA00022741"/>
    </source>
</evidence>
<organism evidence="4">
    <name type="scientific">Trichomonas vaginalis</name>
    <dbReference type="NCBI Taxonomy" id="5722"/>
    <lineage>
        <taxon>Eukaryota</taxon>
        <taxon>Metamonada</taxon>
        <taxon>Parabasalia</taxon>
        <taxon>Trichomonadida</taxon>
        <taxon>Trichomonadidae</taxon>
        <taxon>Trichomonas</taxon>
    </lineage>
</organism>
<dbReference type="SUPFAM" id="SSF52540">
    <property type="entry name" value="P-loop containing nucleoside triphosphate hydrolases"/>
    <property type="match status" value="1"/>
</dbReference>
<protein>
    <submittedName>
        <fullName evidence="4">Small Rab GTPase RabX4</fullName>
    </submittedName>
</protein>
<evidence type="ECO:0000313" key="4">
    <source>
        <dbReference type="EMBL" id="AAX97482.1"/>
    </source>
</evidence>
<dbReference type="SMART" id="SM00173">
    <property type="entry name" value="RAS"/>
    <property type="match status" value="1"/>
</dbReference>
<reference evidence="4" key="1">
    <citation type="journal article" date="2005" name="Mol. Biochem. Parasitol.">
        <title>Identification of a very large Rab GTPase family in the parasitic protozoan Trichomonas vaginalis.</title>
        <authorList>
            <person name="Lal K."/>
            <person name="Field M.C."/>
            <person name="Carlton J.M."/>
            <person name="Warwicker J."/>
            <person name="Hirt R.P."/>
        </authorList>
    </citation>
    <scope>NUCLEOTIDE SEQUENCE</scope>
    <source>
        <strain evidence="4">G3</strain>
    </source>
</reference>
<dbReference type="FunFam" id="3.40.50.300:FF:001462">
    <property type="entry name" value="Small GTP-binding protein, putative"/>
    <property type="match status" value="1"/>
</dbReference>
<name>A0A8U0WPU4_TRIVA</name>
<dbReference type="PANTHER" id="PTHR47981">
    <property type="entry name" value="RAB FAMILY"/>
    <property type="match status" value="1"/>
</dbReference>
<dbReference type="Gene3D" id="3.40.50.300">
    <property type="entry name" value="P-loop containing nucleotide triphosphate hydrolases"/>
    <property type="match status" value="1"/>
</dbReference>
<dbReference type="SMART" id="SM00175">
    <property type="entry name" value="RAB"/>
    <property type="match status" value="1"/>
</dbReference>
<comment type="similarity">
    <text evidence="1">Belongs to the small GTPase superfamily. Rab family.</text>
</comment>
<evidence type="ECO:0000256" key="3">
    <source>
        <dbReference type="ARBA" id="ARBA00023134"/>
    </source>
</evidence>
<dbReference type="VEuPathDB" id="TrichDB:TVAGG3_0792730"/>
<dbReference type="GO" id="GO:0003924">
    <property type="term" value="F:GTPase activity"/>
    <property type="evidence" value="ECO:0007669"/>
    <property type="project" value="InterPro"/>
</dbReference>
<dbReference type="EMBL" id="AY896276">
    <property type="protein sequence ID" value="AAX97482.1"/>
    <property type="molecule type" value="Genomic_DNA"/>
</dbReference>